<keyword evidence="2" id="KW-0288">FMN</keyword>
<evidence type="ECO:0000256" key="2">
    <source>
        <dbReference type="ARBA" id="ARBA00022643"/>
    </source>
</evidence>
<evidence type="ECO:0000313" key="4">
    <source>
        <dbReference type="EMBL" id="GMH97881.1"/>
    </source>
</evidence>
<protein>
    <recommendedName>
        <fullName evidence="6">Nitronate monooxygenase</fullName>
    </recommendedName>
</protein>
<keyword evidence="5" id="KW-1185">Reference proteome</keyword>
<dbReference type="CDD" id="cd04730">
    <property type="entry name" value="NPD_like"/>
    <property type="match status" value="1"/>
</dbReference>
<keyword evidence="3" id="KW-0560">Oxidoreductase</keyword>
<evidence type="ECO:0008006" key="6">
    <source>
        <dbReference type="Google" id="ProtNLM"/>
    </source>
</evidence>
<dbReference type="SUPFAM" id="SSF51412">
    <property type="entry name" value="Inosine monophosphate dehydrogenase (IMPDH)"/>
    <property type="match status" value="1"/>
</dbReference>
<proteinExistence type="predicted"/>
<dbReference type="InterPro" id="IPR013785">
    <property type="entry name" value="Aldolase_TIM"/>
</dbReference>
<dbReference type="Pfam" id="PF03060">
    <property type="entry name" value="NMO"/>
    <property type="match status" value="1"/>
</dbReference>
<evidence type="ECO:0000256" key="1">
    <source>
        <dbReference type="ARBA" id="ARBA00022630"/>
    </source>
</evidence>
<reference evidence="5" key="1">
    <citation type="journal article" date="2023" name="Commun. Biol.">
        <title>Genome analysis of Parmales, the sister group of diatoms, reveals the evolutionary specialization of diatoms from phago-mixotrophs to photoautotrophs.</title>
        <authorList>
            <person name="Ban H."/>
            <person name="Sato S."/>
            <person name="Yoshikawa S."/>
            <person name="Yamada K."/>
            <person name="Nakamura Y."/>
            <person name="Ichinomiya M."/>
            <person name="Sato N."/>
            <person name="Blanc-Mathieu R."/>
            <person name="Endo H."/>
            <person name="Kuwata A."/>
            <person name="Ogata H."/>
        </authorList>
    </citation>
    <scope>NUCLEOTIDE SEQUENCE [LARGE SCALE GENOMIC DNA]</scope>
    <source>
        <strain evidence="5">NIES 3699</strain>
    </source>
</reference>
<sequence>MVLQTAITKMFNIKHPIIQGGMHYVGYAGLAAAVANAGGLGLITALTQPTPEALASEISLAKSLLKPSAPGALGVNLTILPMFSSVDYSAYKDVIISSGLRAVETAGRPPTDFVKEFKDHGIKVIHKCVTTRHAKSAEKMGVDAISLDGFECAGHPGESDIGNFVLQAQGGRELSVPFVCSGGVGTGKQLASVLMLGASGVNMGTRFMATEEAPIHEGIKKALVETGSGGTTLVMRSVKNTERVFKNETAEKVRQIETEFPGEFDKIHEYVKGENYRKSFQETGDVNSSIWSCGEVMSLIDEVLTCEELIEGMVAEAEEALKQGPSFIQSKL</sequence>
<dbReference type="PANTHER" id="PTHR32332:SF20">
    <property type="entry name" value="2-NITROPROPANE DIOXYGENASE-LIKE PROTEIN"/>
    <property type="match status" value="1"/>
</dbReference>
<dbReference type="EMBL" id="BRXX01000208">
    <property type="protein sequence ID" value="GMH97881.1"/>
    <property type="molecule type" value="Genomic_DNA"/>
</dbReference>
<organism evidence="4 5">
    <name type="scientific">Triparma verrucosa</name>
    <dbReference type="NCBI Taxonomy" id="1606542"/>
    <lineage>
        <taxon>Eukaryota</taxon>
        <taxon>Sar</taxon>
        <taxon>Stramenopiles</taxon>
        <taxon>Ochrophyta</taxon>
        <taxon>Bolidophyceae</taxon>
        <taxon>Parmales</taxon>
        <taxon>Triparmaceae</taxon>
        <taxon>Triparma</taxon>
    </lineage>
</organism>
<gene>
    <name evidence="4" type="ORF">TrVE_jg8325</name>
</gene>
<dbReference type="Proteomes" id="UP001165160">
    <property type="component" value="Unassembled WGS sequence"/>
</dbReference>
<keyword evidence="1" id="KW-0285">Flavoprotein</keyword>
<dbReference type="AlphaFoldDB" id="A0A9W7BWY3"/>
<comment type="caution">
    <text evidence="4">The sequence shown here is derived from an EMBL/GenBank/DDBJ whole genome shotgun (WGS) entry which is preliminary data.</text>
</comment>
<dbReference type="GO" id="GO:0018580">
    <property type="term" value="F:nitronate monooxygenase activity"/>
    <property type="evidence" value="ECO:0007669"/>
    <property type="project" value="InterPro"/>
</dbReference>
<accession>A0A9W7BWY3</accession>
<evidence type="ECO:0000256" key="3">
    <source>
        <dbReference type="ARBA" id="ARBA00023002"/>
    </source>
</evidence>
<name>A0A9W7BWY3_9STRA</name>
<dbReference type="PANTHER" id="PTHR32332">
    <property type="entry name" value="2-NITROPROPANE DIOXYGENASE"/>
    <property type="match status" value="1"/>
</dbReference>
<dbReference type="Gene3D" id="3.20.20.70">
    <property type="entry name" value="Aldolase class I"/>
    <property type="match status" value="1"/>
</dbReference>
<dbReference type="InterPro" id="IPR004136">
    <property type="entry name" value="NMO"/>
</dbReference>
<evidence type="ECO:0000313" key="5">
    <source>
        <dbReference type="Proteomes" id="UP001165160"/>
    </source>
</evidence>